<evidence type="ECO:0000313" key="2">
    <source>
        <dbReference type="Proteomes" id="UP000729402"/>
    </source>
</evidence>
<proteinExistence type="predicted"/>
<reference evidence="1" key="1">
    <citation type="journal article" date="2021" name="bioRxiv">
        <title>Whole Genome Assembly and Annotation of Northern Wild Rice, Zizania palustris L., Supports a Whole Genome Duplication in the Zizania Genus.</title>
        <authorList>
            <person name="Haas M."/>
            <person name="Kono T."/>
            <person name="Macchietto M."/>
            <person name="Millas R."/>
            <person name="McGilp L."/>
            <person name="Shao M."/>
            <person name="Duquette J."/>
            <person name="Hirsch C.N."/>
            <person name="Kimball J."/>
        </authorList>
    </citation>
    <scope>NUCLEOTIDE SEQUENCE</scope>
    <source>
        <tissue evidence="1">Fresh leaf tissue</tissue>
    </source>
</reference>
<dbReference type="Proteomes" id="UP000729402">
    <property type="component" value="Unassembled WGS sequence"/>
</dbReference>
<evidence type="ECO:0000313" key="1">
    <source>
        <dbReference type="EMBL" id="KAG8096287.1"/>
    </source>
</evidence>
<dbReference type="EMBL" id="JAAALK010000079">
    <property type="protein sequence ID" value="KAG8096287.1"/>
    <property type="molecule type" value="Genomic_DNA"/>
</dbReference>
<accession>A0A8J5WWG7</accession>
<protein>
    <submittedName>
        <fullName evidence="1">Uncharacterized protein</fullName>
    </submittedName>
</protein>
<keyword evidence="2" id="KW-1185">Reference proteome</keyword>
<reference evidence="1" key="2">
    <citation type="submission" date="2021-02" db="EMBL/GenBank/DDBJ databases">
        <authorList>
            <person name="Kimball J.A."/>
            <person name="Haas M.W."/>
            <person name="Macchietto M."/>
            <person name="Kono T."/>
            <person name="Duquette J."/>
            <person name="Shao M."/>
        </authorList>
    </citation>
    <scope>NUCLEOTIDE SEQUENCE</scope>
    <source>
        <tissue evidence="1">Fresh leaf tissue</tissue>
    </source>
</reference>
<name>A0A8J5WWG7_ZIZPA</name>
<organism evidence="1 2">
    <name type="scientific">Zizania palustris</name>
    <name type="common">Northern wild rice</name>
    <dbReference type="NCBI Taxonomy" id="103762"/>
    <lineage>
        <taxon>Eukaryota</taxon>
        <taxon>Viridiplantae</taxon>
        <taxon>Streptophyta</taxon>
        <taxon>Embryophyta</taxon>
        <taxon>Tracheophyta</taxon>
        <taxon>Spermatophyta</taxon>
        <taxon>Magnoliopsida</taxon>
        <taxon>Liliopsida</taxon>
        <taxon>Poales</taxon>
        <taxon>Poaceae</taxon>
        <taxon>BOP clade</taxon>
        <taxon>Oryzoideae</taxon>
        <taxon>Oryzeae</taxon>
        <taxon>Zizaniinae</taxon>
        <taxon>Zizania</taxon>
    </lineage>
</organism>
<dbReference type="AlphaFoldDB" id="A0A8J5WWG7"/>
<sequence length="100" mass="11360">MTAAASAWHRRPLLRPPPPLSTDGCHFAPTAATFVRRFYPPLLPDSRYLRMCPPLPSPPPTSPSWLRCALLSLITRVFFNLQMVTTPYRLGIYPILLFHT</sequence>
<gene>
    <name evidence="1" type="ORF">GUJ93_ZPchr0013g34661</name>
</gene>
<comment type="caution">
    <text evidence="1">The sequence shown here is derived from an EMBL/GenBank/DDBJ whole genome shotgun (WGS) entry which is preliminary data.</text>
</comment>